<keyword evidence="3" id="KW-1185">Reference proteome</keyword>
<gene>
    <name evidence="2" type="ORF">CC85DRAFT_287124</name>
</gene>
<proteinExistence type="predicted"/>
<evidence type="ECO:0000313" key="2">
    <source>
        <dbReference type="EMBL" id="KLT40729.1"/>
    </source>
</evidence>
<dbReference type="EMBL" id="KQ087229">
    <property type="protein sequence ID" value="KLT40729.1"/>
    <property type="molecule type" value="Genomic_DNA"/>
</dbReference>
<evidence type="ECO:0000256" key="1">
    <source>
        <dbReference type="SAM" id="MobiDB-lite"/>
    </source>
</evidence>
<protein>
    <submittedName>
        <fullName evidence="2">Uncharacterized protein</fullName>
    </submittedName>
</protein>
<reference evidence="2 3" key="1">
    <citation type="submission" date="2015-03" db="EMBL/GenBank/DDBJ databases">
        <title>Genomics and transcriptomics of the oil-accumulating basidiomycete yeast T. oleaginosus allow insights into substrate utilization and the diverse evolutionary trajectories of mating systems in fungi.</title>
        <authorList>
            <consortium name="DOE Joint Genome Institute"/>
            <person name="Kourist R."/>
            <person name="Kracht O."/>
            <person name="Bracharz F."/>
            <person name="Lipzen A."/>
            <person name="Nolan M."/>
            <person name="Ohm R."/>
            <person name="Grigoriev I."/>
            <person name="Sun S."/>
            <person name="Heitman J."/>
            <person name="Bruck T."/>
            <person name="Nowrousian M."/>
        </authorList>
    </citation>
    <scope>NUCLEOTIDE SEQUENCE [LARGE SCALE GENOMIC DNA]</scope>
    <source>
        <strain evidence="2 3">IBC0246</strain>
    </source>
</reference>
<evidence type="ECO:0000313" key="3">
    <source>
        <dbReference type="Proteomes" id="UP000053611"/>
    </source>
</evidence>
<dbReference type="RefSeq" id="XP_018277220.1">
    <property type="nucleotide sequence ID" value="XM_018423749.1"/>
</dbReference>
<feature type="region of interest" description="Disordered" evidence="1">
    <location>
        <begin position="1"/>
        <end position="53"/>
    </location>
</feature>
<dbReference type="Proteomes" id="UP000053611">
    <property type="component" value="Unassembled WGS sequence"/>
</dbReference>
<organism evidence="2 3">
    <name type="scientific">Cutaneotrichosporon oleaginosum</name>
    <dbReference type="NCBI Taxonomy" id="879819"/>
    <lineage>
        <taxon>Eukaryota</taxon>
        <taxon>Fungi</taxon>
        <taxon>Dikarya</taxon>
        <taxon>Basidiomycota</taxon>
        <taxon>Agaricomycotina</taxon>
        <taxon>Tremellomycetes</taxon>
        <taxon>Trichosporonales</taxon>
        <taxon>Trichosporonaceae</taxon>
        <taxon>Cutaneotrichosporon</taxon>
    </lineage>
</organism>
<dbReference type="GeneID" id="28984352"/>
<accession>A0A0J1AZG1</accession>
<name>A0A0J1AZG1_9TREE</name>
<sequence>MRKTCARRLSATPVPVPGMQVLGHHPDGSLLETVPPTCSKLGRRPQYRRSNSQ</sequence>
<dbReference type="AlphaFoldDB" id="A0A0J1AZG1"/>